<dbReference type="PANTHER" id="PTHR30514">
    <property type="entry name" value="GLUCOKINASE"/>
    <property type="match status" value="1"/>
</dbReference>
<dbReference type="SUPFAM" id="SSF53697">
    <property type="entry name" value="SIS domain"/>
    <property type="match status" value="1"/>
</dbReference>
<dbReference type="Pfam" id="PF01418">
    <property type="entry name" value="HTH_6"/>
    <property type="match status" value="1"/>
</dbReference>
<dbReference type="InterPro" id="IPR047640">
    <property type="entry name" value="RpiR-like"/>
</dbReference>
<dbReference type="InterPro" id="IPR009057">
    <property type="entry name" value="Homeodomain-like_sf"/>
</dbReference>
<evidence type="ECO:0000256" key="1">
    <source>
        <dbReference type="ARBA" id="ARBA00023015"/>
    </source>
</evidence>
<gene>
    <name evidence="6" type="ORF">EJK80_05725</name>
</gene>
<dbReference type="Gene3D" id="3.40.50.10490">
    <property type="entry name" value="Glucose-6-phosphate isomerase like protein, domain 1"/>
    <property type="match status" value="1"/>
</dbReference>
<dbReference type="InterPro" id="IPR001347">
    <property type="entry name" value="SIS_dom"/>
</dbReference>
<dbReference type="GO" id="GO:1901135">
    <property type="term" value="P:carbohydrate derivative metabolic process"/>
    <property type="evidence" value="ECO:0007669"/>
    <property type="project" value="InterPro"/>
</dbReference>
<sequence length="290" mass="32591">MGNKNFIRLAPVSFQERVESHRADLNKSDLAIVDVLLSNPAEAALWRGEDVAARARVHPSAVTRTSKKLGYKGFLELRADLRDMHSDFLAGHVETLKPRAATMRDGSTLGNMVQSEIDNFILIPKNVKQRDIDAAADLIMEGERIYIYGRSDSALLSEMYYRRLGRFGLAVHDLTDLTAHENAEAVLTMTGKDVLIVFEFRKASRQLRHLLAHAEKVGARILLVTDNLQILSPIPDIVLASPRGARDGWLSMSVPLMIANSVIVTIGERYAERVKEYQDRLDRLKRVFET</sequence>
<evidence type="ECO:0000313" key="7">
    <source>
        <dbReference type="Proteomes" id="UP000318080"/>
    </source>
</evidence>
<accession>A0A540R819</accession>
<dbReference type="InterPro" id="IPR035472">
    <property type="entry name" value="RpiR-like_SIS"/>
</dbReference>
<dbReference type="CDD" id="cd05013">
    <property type="entry name" value="SIS_RpiR"/>
    <property type="match status" value="1"/>
</dbReference>
<evidence type="ECO:0000259" key="5">
    <source>
        <dbReference type="PROSITE" id="PS51464"/>
    </source>
</evidence>
<dbReference type="InterPro" id="IPR036388">
    <property type="entry name" value="WH-like_DNA-bd_sf"/>
</dbReference>
<dbReference type="GO" id="GO:0003700">
    <property type="term" value="F:DNA-binding transcription factor activity"/>
    <property type="evidence" value="ECO:0007669"/>
    <property type="project" value="InterPro"/>
</dbReference>
<keyword evidence="3" id="KW-0804">Transcription</keyword>
<feature type="domain" description="HTH rpiR-type" evidence="4">
    <location>
        <begin position="12"/>
        <end position="88"/>
    </location>
</feature>
<keyword evidence="7" id="KW-1185">Reference proteome</keyword>
<comment type="caution">
    <text evidence="6">The sequence shown here is derived from an EMBL/GenBank/DDBJ whole genome shotgun (WGS) entry which is preliminary data.</text>
</comment>
<dbReference type="GO" id="GO:0003677">
    <property type="term" value="F:DNA binding"/>
    <property type="evidence" value="ECO:0007669"/>
    <property type="project" value="UniProtKB-KW"/>
</dbReference>
<evidence type="ECO:0000256" key="3">
    <source>
        <dbReference type="ARBA" id="ARBA00023163"/>
    </source>
</evidence>
<dbReference type="AlphaFoldDB" id="A0A540R819"/>
<name>A0A540R819_9CORY</name>
<dbReference type="GO" id="GO:0097367">
    <property type="term" value="F:carbohydrate derivative binding"/>
    <property type="evidence" value="ECO:0007669"/>
    <property type="project" value="InterPro"/>
</dbReference>
<keyword evidence="2" id="KW-0238">DNA-binding</keyword>
<dbReference type="EMBL" id="VHIR01000006">
    <property type="protein sequence ID" value="TQE43757.1"/>
    <property type="molecule type" value="Genomic_DNA"/>
</dbReference>
<evidence type="ECO:0000259" key="4">
    <source>
        <dbReference type="PROSITE" id="PS51071"/>
    </source>
</evidence>
<dbReference type="InterPro" id="IPR046348">
    <property type="entry name" value="SIS_dom_sf"/>
</dbReference>
<dbReference type="InterPro" id="IPR000281">
    <property type="entry name" value="HTH_RpiR"/>
</dbReference>
<keyword evidence="1" id="KW-0805">Transcription regulation</keyword>
<dbReference type="SUPFAM" id="SSF46689">
    <property type="entry name" value="Homeodomain-like"/>
    <property type="match status" value="1"/>
</dbReference>
<organism evidence="6 7">
    <name type="scientific">Corynebacterium phoceense</name>
    <dbReference type="NCBI Taxonomy" id="1686286"/>
    <lineage>
        <taxon>Bacteria</taxon>
        <taxon>Bacillati</taxon>
        <taxon>Actinomycetota</taxon>
        <taxon>Actinomycetes</taxon>
        <taxon>Mycobacteriales</taxon>
        <taxon>Corynebacteriaceae</taxon>
        <taxon>Corynebacterium</taxon>
    </lineage>
</organism>
<reference evidence="6 7" key="1">
    <citation type="submission" date="2019-06" db="EMBL/GenBank/DDBJ databases">
        <title>Draft genome of C. phoceense Strain 272.</title>
        <authorList>
            <person name="Pacheco L.G.C."/>
            <person name="Barberis C.M."/>
            <person name="Almuzara M.N."/>
            <person name="Traglia G.M."/>
            <person name="Santos C.S."/>
            <person name="Rocha D.J.P.G."/>
            <person name="Aguiar E.R.G.R."/>
            <person name="Vay C.A."/>
        </authorList>
    </citation>
    <scope>NUCLEOTIDE SEQUENCE [LARGE SCALE GENOMIC DNA]</scope>
    <source>
        <strain evidence="6 7">272</strain>
    </source>
</reference>
<dbReference type="PROSITE" id="PS51464">
    <property type="entry name" value="SIS"/>
    <property type="match status" value="1"/>
</dbReference>
<evidence type="ECO:0000313" key="6">
    <source>
        <dbReference type="EMBL" id="TQE43757.1"/>
    </source>
</evidence>
<dbReference type="PROSITE" id="PS51071">
    <property type="entry name" value="HTH_RPIR"/>
    <property type="match status" value="1"/>
</dbReference>
<dbReference type="Gene3D" id="1.10.10.10">
    <property type="entry name" value="Winged helix-like DNA-binding domain superfamily/Winged helix DNA-binding domain"/>
    <property type="match status" value="1"/>
</dbReference>
<protein>
    <submittedName>
        <fullName evidence="6">MurR/RpiR family transcriptional regulator</fullName>
    </submittedName>
</protein>
<proteinExistence type="predicted"/>
<evidence type="ECO:0000256" key="2">
    <source>
        <dbReference type="ARBA" id="ARBA00023125"/>
    </source>
</evidence>
<dbReference type="Proteomes" id="UP000318080">
    <property type="component" value="Unassembled WGS sequence"/>
</dbReference>
<feature type="domain" description="SIS" evidence="5">
    <location>
        <begin position="135"/>
        <end position="276"/>
    </location>
</feature>
<dbReference type="STRING" id="1686286.GCA_900092335_01455"/>